<comment type="caution">
    <text evidence="2">The sequence shown here is derived from an EMBL/GenBank/DDBJ whole genome shotgun (WGS) entry which is preliminary data.</text>
</comment>
<evidence type="ECO:0000313" key="2">
    <source>
        <dbReference type="EMBL" id="MEV0969774.1"/>
    </source>
</evidence>
<dbReference type="Proteomes" id="UP001551675">
    <property type="component" value="Unassembled WGS sequence"/>
</dbReference>
<feature type="transmembrane region" description="Helical" evidence="1">
    <location>
        <begin position="271"/>
        <end position="289"/>
    </location>
</feature>
<feature type="transmembrane region" description="Helical" evidence="1">
    <location>
        <begin position="351"/>
        <end position="371"/>
    </location>
</feature>
<evidence type="ECO:0000256" key="1">
    <source>
        <dbReference type="SAM" id="Phobius"/>
    </source>
</evidence>
<proteinExistence type="predicted"/>
<gene>
    <name evidence="2" type="ORF">AB0I59_14145</name>
</gene>
<dbReference type="EMBL" id="JBFALK010000006">
    <property type="protein sequence ID" value="MEV0969774.1"/>
    <property type="molecule type" value="Genomic_DNA"/>
</dbReference>
<evidence type="ECO:0000313" key="3">
    <source>
        <dbReference type="Proteomes" id="UP001551675"/>
    </source>
</evidence>
<feature type="transmembrane region" description="Helical" evidence="1">
    <location>
        <begin position="78"/>
        <end position="98"/>
    </location>
</feature>
<name>A0ABV3GDR3_MICGL</name>
<dbReference type="RefSeq" id="WP_358132768.1">
    <property type="nucleotide sequence ID" value="NZ_JBFALK010000006.1"/>
</dbReference>
<feature type="transmembrane region" description="Helical" evidence="1">
    <location>
        <begin position="295"/>
        <end position="312"/>
    </location>
</feature>
<feature type="transmembrane region" description="Helical" evidence="1">
    <location>
        <begin position="105"/>
        <end position="124"/>
    </location>
</feature>
<reference evidence="2 3" key="1">
    <citation type="submission" date="2024-06" db="EMBL/GenBank/DDBJ databases">
        <title>The Natural Products Discovery Center: Release of the First 8490 Sequenced Strains for Exploring Actinobacteria Biosynthetic Diversity.</title>
        <authorList>
            <person name="Kalkreuter E."/>
            <person name="Kautsar S.A."/>
            <person name="Yang D."/>
            <person name="Bader C.D."/>
            <person name="Teijaro C.N."/>
            <person name="Fluegel L."/>
            <person name="Davis C.M."/>
            <person name="Simpson J.R."/>
            <person name="Lauterbach L."/>
            <person name="Steele A.D."/>
            <person name="Gui C."/>
            <person name="Meng S."/>
            <person name="Li G."/>
            <person name="Viehrig K."/>
            <person name="Ye F."/>
            <person name="Su P."/>
            <person name="Kiefer A.F."/>
            <person name="Nichols A."/>
            <person name="Cepeda A.J."/>
            <person name="Yan W."/>
            <person name="Fan B."/>
            <person name="Jiang Y."/>
            <person name="Adhikari A."/>
            <person name="Zheng C.-J."/>
            <person name="Schuster L."/>
            <person name="Cowan T.M."/>
            <person name="Smanski M.J."/>
            <person name="Chevrette M.G."/>
            <person name="De Carvalho L.P.S."/>
            <person name="Shen B."/>
        </authorList>
    </citation>
    <scope>NUCLEOTIDE SEQUENCE [LARGE SCALE GENOMIC DNA]</scope>
    <source>
        <strain evidence="2 3">NPDC050100</strain>
    </source>
</reference>
<feature type="transmembrane region" description="Helical" evidence="1">
    <location>
        <begin position="130"/>
        <end position="148"/>
    </location>
</feature>
<keyword evidence="1" id="KW-0472">Membrane</keyword>
<protein>
    <recommendedName>
        <fullName evidence="4">Glycosyltransferase RgtA/B/C/D-like domain-containing protein</fullName>
    </recommendedName>
</protein>
<evidence type="ECO:0008006" key="4">
    <source>
        <dbReference type="Google" id="ProtNLM"/>
    </source>
</evidence>
<feature type="transmembrane region" description="Helical" evidence="1">
    <location>
        <begin position="198"/>
        <end position="217"/>
    </location>
</feature>
<organism evidence="2 3">
    <name type="scientific">Microtetraspora glauca</name>
    <dbReference type="NCBI Taxonomy" id="1996"/>
    <lineage>
        <taxon>Bacteria</taxon>
        <taxon>Bacillati</taxon>
        <taxon>Actinomycetota</taxon>
        <taxon>Actinomycetes</taxon>
        <taxon>Streptosporangiales</taxon>
        <taxon>Streptosporangiaceae</taxon>
        <taxon>Microtetraspora</taxon>
    </lineage>
</organism>
<sequence length="477" mass="51150">MAARSQRAPTVLAVITLAYVVIQLLTVPHDLPLEWDEAVYTSQAAPGVPDAVFSAPRARGVTWLVAPVVRFTVDPAAIRLWMIAVSGAGFFLAFLPWCAILRRGVLALASGLFATLWVTVWYGPQVMPNLYVAYGCLLATGCFLLLEGSGERRPSGRRAWLCRAGLVLAVAGVTLLRPGDALWLALPLGLAAVARRNLRSIALLAGAVAAGFVPWVIEAYTDFGGPIARWRAAGEIQGGISPAPGFLYQFKTANGPAFCRPCTPTLEDPHLALWWLVLPVLAVCGVVAARKRAHAVAALTGFCVAVPYLFLLDYSASRFLLPVYALLAIPAAEFLVRLAGSRGASPASAPVAPILVAAVLAAHVVVQWGALTRVAGDEAKERNYQAAVVRDMMKRGVRKPCTLVGQLEVNPAAAFIARCDSLALRAGESVDDLPEREPGHVYAVLTKKRPPIGAEKWQRFVLRKNGSEPTWSTYIRP</sequence>
<keyword evidence="3" id="KW-1185">Reference proteome</keyword>
<feature type="transmembrane region" description="Helical" evidence="1">
    <location>
        <begin position="7"/>
        <end position="26"/>
    </location>
</feature>
<accession>A0ABV3GDR3</accession>
<keyword evidence="1" id="KW-1133">Transmembrane helix</keyword>
<keyword evidence="1" id="KW-0812">Transmembrane</keyword>